<keyword evidence="1" id="KW-0812">Transmembrane</keyword>
<keyword evidence="1" id="KW-1133">Transmembrane helix</keyword>
<evidence type="ECO:0000313" key="3">
    <source>
        <dbReference type="Proteomes" id="UP000625283"/>
    </source>
</evidence>
<dbReference type="Proteomes" id="UP000625283">
    <property type="component" value="Unassembled WGS sequence"/>
</dbReference>
<reference evidence="2 3" key="1">
    <citation type="submission" date="2021-01" db="EMBL/GenBank/DDBJ databases">
        <title>C459-1 draft genome sequence.</title>
        <authorList>
            <person name="Zhang X.-F."/>
        </authorList>
    </citation>
    <scope>NUCLEOTIDE SEQUENCE [LARGE SCALE GENOMIC DNA]</scope>
    <source>
        <strain evidence="3">C459-1</strain>
    </source>
</reference>
<feature type="transmembrane region" description="Helical" evidence="1">
    <location>
        <begin position="108"/>
        <end position="127"/>
    </location>
</feature>
<accession>A0ABS1R5V6</accession>
<evidence type="ECO:0000256" key="1">
    <source>
        <dbReference type="SAM" id="Phobius"/>
    </source>
</evidence>
<dbReference type="EMBL" id="JAERTY010000008">
    <property type="protein sequence ID" value="MBL1409949.1"/>
    <property type="molecule type" value="Genomic_DNA"/>
</dbReference>
<feature type="transmembrane region" description="Helical" evidence="1">
    <location>
        <begin position="40"/>
        <end position="58"/>
    </location>
</feature>
<dbReference type="RefSeq" id="WP_202103663.1">
    <property type="nucleotide sequence ID" value="NZ_JAERTY010000008.1"/>
</dbReference>
<gene>
    <name evidence="2" type="ORF">JKG61_14415</name>
</gene>
<organism evidence="2 3">
    <name type="scientific">Sphingobacterium faecale</name>
    <dbReference type="NCBI Taxonomy" id="2803775"/>
    <lineage>
        <taxon>Bacteria</taxon>
        <taxon>Pseudomonadati</taxon>
        <taxon>Bacteroidota</taxon>
        <taxon>Sphingobacteriia</taxon>
        <taxon>Sphingobacteriales</taxon>
        <taxon>Sphingobacteriaceae</taxon>
        <taxon>Sphingobacterium</taxon>
    </lineage>
</organism>
<comment type="caution">
    <text evidence="2">The sequence shown here is derived from an EMBL/GenBank/DDBJ whole genome shotgun (WGS) entry which is preliminary data.</text>
</comment>
<protein>
    <submittedName>
        <fullName evidence="2">Uncharacterized protein</fullName>
    </submittedName>
</protein>
<evidence type="ECO:0000313" key="2">
    <source>
        <dbReference type="EMBL" id="MBL1409949.1"/>
    </source>
</evidence>
<name>A0ABS1R5V6_9SPHI</name>
<feature type="transmembrane region" description="Helical" evidence="1">
    <location>
        <begin position="20"/>
        <end position="35"/>
    </location>
</feature>
<keyword evidence="1" id="KW-0472">Membrane</keyword>
<proteinExistence type="predicted"/>
<feature type="transmembrane region" description="Helical" evidence="1">
    <location>
        <begin position="133"/>
        <end position="155"/>
    </location>
</feature>
<feature type="transmembrane region" description="Helical" evidence="1">
    <location>
        <begin position="78"/>
        <end position="101"/>
    </location>
</feature>
<sequence length="164" mass="19105">MDFNELLEWAFQRHLNPLSWYIRPIFLILLCYVAYKRRLFWILILFLVMMSSMVWFPSPKEINPQMQKILELEKELLAHPKSAIATISFMLLFVIAILIAFWHHSLKWGLLIVNVTLIGKVVLTLFLTGENGWAPIGNTLFGLILVNGIALTISYRKKQCKTRS</sequence>
<keyword evidence="3" id="KW-1185">Reference proteome</keyword>